<dbReference type="InterPro" id="IPR036390">
    <property type="entry name" value="WH_DNA-bd_sf"/>
</dbReference>
<name>A0ABN0X1I4_9ACTN</name>
<dbReference type="InterPro" id="IPR051081">
    <property type="entry name" value="HTH_MetalResp_TranReg"/>
</dbReference>
<keyword evidence="2" id="KW-0238">DNA-binding</keyword>
<keyword evidence="1" id="KW-0805">Transcription regulation</keyword>
<evidence type="ECO:0000256" key="1">
    <source>
        <dbReference type="ARBA" id="ARBA00023015"/>
    </source>
</evidence>
<dbReference type="SUPFAM" id="SSF46785">
    <property type="entry name" value="Winged helix' DNA-binding domain"/>
    <property type="match status" value="1"/>
</dbReference>
<dbReference type="Gene3D" id="1.10.10.10">
    <property type="entry name" value="Winged helix-like DNA-binding domain superfamily/Winged helix DNA-binding domain"/>
    <property type="match status" value="1"/>
</dbReference>
<reference evidence="5 6" key="1">
    <citation type="journal article" date="2019" name="Int. J. Syst. Evol. Microbiol.">
        <title>The Global Catalogue of Microorganisms (GCM) 10K type strain sequencing project: providing services to taxonomists for standard genome sequencing and annotation.</title>
        <authorList>
            <consortium name="The Broad Institute Genomics Platform"/>
            <consortium name="The Broad Institute Genome Sequencing Center for Infectious Disease"/>
            <person name="Wu L."/>
            <person name="Ma J."/>
        </authorList>
    </citation>
    <scope>NUCLEOTIDE SEQUENCE [LARGE SCALE GENOMIC DNA]</scope>
    <source>
        <strain evidence="5 6">JCM 4565</strain>
    </source>
</reference>
<evidence type="ECO:0000313" key="5">
    <source>
        <dbReference type="EMBL" id="GAA0352811.1"/>
    </source>
</evidence>
<sequence length="111" mass="11840">MSDMAFHPKATDTTLLRILQALADPVRLTTVRSLGLKDGVSCSVVQADAGLTIGKSTMSHHLKILREAGIISISLEGSRRLLHLRRADLDGRFPGLLDAVLTPPEGAVGTE</sequence>
<dbReference type="PRINTS" id="PR00778">
    <property type="entry name" value="HTHARSR"/>
</dbReference>
<dbReference type="PANTHER" id="PTHR33154">
    <property type="entry name" value="TRANSCRIPTIONAL REGULATOR, ARSR FAMILY"/>
    <property type="match status" value="1"/>
</dbReference>
<accession>A0ABN0X1I4</accession>
<organism evidence="5 6">
    <name type="scientific">Streptomyces blastmyceticus</name>
    <dbReference type="NCBI Taxonomy" id="68180"/>
    <lineage>
        <taxon>Bacteria</taxon>
        <taxon>Bacillati</taxon>
        <taxon>Actinomycetota</taxon>
        <taxon>Actinomycetes</taxon>
        <taxon>Kitasatosporales</taxon>
        <taxon>Streptomycetaceae</taxon>
        <taxon>Streptomyces</taxon>
    </lineage>
</organism>
<dbReference type="InterPro" id="IPR011991">
    <property type="entry name" value="ArsR-like_HTH"/>
</dbReference>
<dbReference type="PROSITE" id="PS50987">
    <property type="entry name" value="HTH_ARSR_2"/>
    <property type="match status" value="1"/>
</dbReference>
<comment type="caution">
    <text evidence="5">The sequence shown here is derived from an EMBL/GenBank/DDBJ whole genome shotgun (WGS) entry which is preliminary data.</text>
</comment>
<dbReference type="SMART" id="SM00418">
    <property type="entry name" value="HTH_ARSR"/>
    <property type="match status" value="1"/>
</dbReference>
<dbReference type="InterPro" id="IPR036388">
    <property type="entry name" value="WH-like_DNA-bd_sf"/>
</dbReference>
<evidence type="ECO:0000313" key="6">
    <source>
        <dbReference type="Proteomes" id="UP001500063"/>
    </source>
</evidence>
<dbReference type="PANTHER" id="PTHR33154:SF12">
    <property type="entry name" value="TRANSCRIPTIONAL REGULATORY PROTEIN"/>
    <property type="match status" value="1"/>
</dbReference>
<dbReference type="CDD" id="cd00090">
    <property type="entry name" value="HTH_ARSR"/>
    <property type="match status" value="1"/>
</dbReference>
<dbReference type="InterPro" id="IPR001845">
    <property type="entry name" value="HTH_ArsR_DNA-bd_dom"/>
</dbReference>
<keyword evidence="3" id="KW-0804">Transcription</keyword>
<protein>
    <submittedName>
        <fullName evidence="5">Metalloregulator ArsR/SmtB family transcription factor</fullName>
    </submittedName>
</protein>
<evidence type="ECO:0000256" key="3">
    <source>
        <dbReference type="ARBA" id="ARBA00023163"/>
    </source>
</evidence>
<dbReference type="RefSeq" id="WP_344118420.1">
    <property type="nucleotide sequence ID" value="NZ_BAAABW010000016.1"/>
</dbReference>
<dbReference type="Proteomes" id="UP001500063">
    <property type="component" value="Unassembled WGS sequence"/>
</dbReference>
<feature type="domain" description="HTH arsR-type" evidence="4">
    <location>
        <begin position="7"/>
        <end position="104"/>
    </location>
</feature>
<proteinExistence type="predicted"/>
<keyword evidence="6" id="KW-1185">Reference proteome</keyword>
<evidence type="ECO:0000259" key="4">
    <source>
        <dbReference type="PROSITE" id="PS50987"/>
    </source>
</evidence>
<dbReference type="EMBL" id="BAAABW010000016">
    <property type="protein sequence ID" value="GAA0352811.1"/>
    <property type="molecule type" value="Genomic_DNA"/>
</dbReference>
<evidence type="ECO:0000256" key="2">
    <source>
        <dbReference type="ARBA" id="ARBA00023125"/>
    </source>
</evidence>
<gene>
    <name evidence="5" type="ORF">GCM10010319_32420</name>
</gene>
<dbReference type="Pfam" id="PF12840">
    <property type="entry name" value="HTH_20"/>
    <property type="match status" value="1"/>
</dbReference>